<dbReference type="EMBL" id="QVME01000011">
    <property type="protein sequence ID" value="RGE65797.1"/>
    <property type="molecule type" value="Genomic_DNA"/>
</dbReference>
<reference evidence="1 2" key="1">
    <citation type="submission" date="2018-08" db="EMBL/GenBank/DDBJ databases">
        <title>A genome reference for cultivated species of the human gut microbiota.</title>
        <authorList>
            <person name="Zou Y."/>
            <person name="Xue W."/>
            <person name="Luo G."/>
        </authorList>
    </citation>
    <scope>NUCLEOTIDE SEQUENCE [LARGE SCALE GENOMIC DNA]</scope>
    <source>
        <strain evidence="1 2">TF05-12AC</strain>
    </source>
</reference>
<dbReference type="AlphaFoldDB" id="A0A3E3IFG0"/>
<organism evidence="1 2">
    <name type="scientific">Anaerotruncus colihominis</name>
    <dbReference type="NCBI Taxonomy" id="169435"/>
    <lineage>
        <taxon>Bacteria</taxon>
        <taxon>Bacillati</taxon>
        <taxon>Bacillota</taxon>
        <taxon>Clostridia</taxon>
        <taxon>Eubacteriales</taxon>
        <taxon>Oscillospiraceae</taxon>
        <taxon>Anaerotruncus</taxon>
    </lineage>
</organism>
<accession>A0A3E3IFG0</accession>
<proteinExistence type="predicted"/>
<gene>
    <name evidence="1" type="ORF">DXC40_15740</name>
</gene>
<evidence type="ECO:0000313" key="1">
    <source>
        <dbReference type="EMBL" id="RGE65797.1"/>
    </source>
</evidence>
<sequence>MNAAPNPLFAAQPTKVFRRGLFSKRPARSRLKFFAEAFFQKGRKAGKKLEEMGHCIYRGAVCPGREA</sequence>
<comment type="caution">
    <text evidence="1">The sequence shown here is derived from an EMBL/GenBank/DDBJ whole genome shotgun (WGS) entry which is preliminary data.</text>
</comment>
<dbReference type="Proteomes" id="UP000260828">
    <property type="component" value="Unassembled WGS sequence"/>
</dbReference>
<evidence type="ECO:0000313" key="2">
    <source>
        <dbReference type="Proteomes" id="UP000260828"/>
    </source>
</evidence>
<protein>
    <submittedName>
        <fullName evidence="1">Uncharacterized protein</fullName>
    </submittedName>
</protein>
<name>A0A3E3IFG0_9FIRM</name>